<evidence type="ECO:0000256" key="3">
    <source>
        <dbReference type="ARBA" id="ARBA00022801"/>
    </source>
</evidence>
<comment type="cofactor">
    <cofactor evidence="6">
        <name>Zn(2+)</name>
        <dbReference type="ChEBI" id="CHEBI:29105"/>
    </cofactor>
    <text evidence="6">Binds 1 zinc ion per subunit.</text>
</comment>
<keyword evidence="3 6" id="KW-0378">Hydrolase</keyword>
<keyword evidence="4 6" id="KW-0862">Zinc</keyword>
<feature type="transmembrane region" description="Helical" evidence="7">
    <location>
        <begin position="89"/>
        <end position="109"/>
    </location>
</feature>
<dbReference type="CDD" id="cd07326">
    <property type="entry name" value="M56_BlaR1_MecR1_like"/>
    <property type="match status" value="1"/>
</dbReference>
<evidence type="ECO:0000313" key="10">
    <source>
        <dbReference type="Proteomes" id="UP001500037"/>
    </source>
</evidence>
<keyword evidence="7" id="KW-0472">Membrane</keyword>
<feature type="transmembrane region" description="Helical" evidence="7">
    <location>
        <begin position="6"/>
        <end position="23"/>
    </location>
</feature>
<organism evidence="9 10">
    <name type="scientific">Kitasatospora nipponensis</name>
    <dbReference type="NCBI Taxonomy" id="258049"/>
    <lineage>
        <taxon>Bacteria</taxon>
        <taxon>Bacillati</taxon>
        <taxon>Actinomycetota</taxon>
        <taxon>Actinomycetes</taxon>
        <taxon>Kitasatosporales</taxon>
        <taxon>Streptomycetaceae</taxon>
        <taxon>Kitasatospora</taxon>
    </lineage>
</organism>
<dbReference type="InterPro" id="IPR052173">
    <property type="entry name" value="Beta-lactam_resp_regulator"/>
</dbReference>
<feature type="transmembrane region" description="Helical" evidence="7">
    <location>
        <begin position="35"/>
        <end position="57"/>
    </location>
</feature>
<evidence type="ECO:0000256" key="7">
    <source>
        <dbReference type="SAM" id="Phobius"/>
    </source>
</evidence>
<feature type="transmembrane region" description="Helical" evidence="7">
    <location>
        <begin position="272"/>
        <end position="292"/>
    </location>
</feature>
<keyword evidence="10" id="KW-1185">Reference proteome</keyword>
<dbReference type="Gene3D" id="3.30.2010.10">
    <property type="entry name" value="Metalloproteases ('zincins'), catalytic domain"/>
    <property type="match status" value="1"/>
</dbReference>
<name>A0ABN1VSU2_9ACTN</name>
<keyword evidence="5 6" id="KW-0482">Metalloprotease</keyword>
<dbReference type="PANTHER" id="PTHR34978:SF3">
    <property type="entry name" value="SLR0241 PROTEIN"/>
    <property type="match status" value="1"/>
</dbReference>
<evidence type="ECO:0000256" key="6">
    <source>
        <dbReference type="RuleBase" id="RU003983"/>
    </source>
</evidence>
<reference evidence="9 10" key="1">
    <citation type="journal article" date="2019" name="Int. J. Syst. Evol. Microbiol.">
        <title>The Global Catalogue of Microorganisms (GCM) 10K type strain sequencing project: providing services to taxonomists for standard genome sequencing and annotation.</title>
        <authorList>
            <consortium name="The Broad Institute Genomics Platform"/>
            <consortium name="The Broad Institute Genome Sequencing Center for Infectious Disease"/>
            <person name="Wu L."/>
            <person name="Ma J."/>
        </authorList>
    </citation>
    <scope>NUCLEOTIDE SEQUENCE [LARGE SCALE GENOMIC DNA]</scope>
    <source>
        <strain evidence="9 10">JCM 13004</strain>
    </source>
</reference>
<accession>A0ABN1VSU2</accession>
<dbReference type="PANTHER" id="PTHR34978">
    <property type="entry name" value="POSSIBLE SENSOR-TRANSDUCER PROTEIN BLAR"/>
    <property type="match status" value="1"/>
</dbReference>
<dbReference type="InterPro" id="IPR001915">
    <property type="entry name" value="Peptidase_M48"/>
</dbReference>
<keyword evidence="1 6" id="KW-0645">Protease</keyword>
<sequence>MTVLPLLALYLALAGWGAPWLLASSSWAVRAPRTAMVTWAALVLSFAAAVVMVVHAVSEPGHLRERPGRWLAWASAASPAEGAAGHDQALLLGSLAVMAVASVVGAGWVRAARIRARHRAVLAVASRQDAENDWCVVEDNRPAVWCVPGCGGQVVLTRGALQRLAPAHREAVVAHERAHLAGRHHLCVGAAKALGSAFSWLPLARRMAQQVPVLAEMAADDAALRHCTPRVLAEALCIVAGGGTPSGTLAAGSQAAVQRVHRLLQPTGPLPFAVRGAWWAALAVLPVVPVLLACGP</sequence>
<protein>
    <submittedName>
        <fullName evidence="9">M56 family metallopeptidase</fullName>
    </submittedName>
</protein>
<dbReference type="EMBL" id="BAAALF010000006">
    <property type="protein sequence ID" value="GAA1219299.1"/>
    <property type="molecule type" value="Genomic_DNA"/>
</dbReference>
<evidence type="ECO:0000313" key="9">
    <source>
        <dbReference type="EMBL" id="GAA1219299.1"/>
    </source>
</evidence>
<dbReference type="Pfam" id="PF01435">
    <property type="entry name" value="Peptidase_M48"/>
    <property type="match status" value="1"/>
</dbReference>
<feature type="domain" description="Peptidase M48" evidence="8">
    <location>
        <begin position="113"/>
        <end position="190"/>
    </location>
</feature>
<evidence type="ECO:0000256" key="5">
    <source>
        <dbReference type="ARBA" id="ARBA00023049"/>
    </source>
</evidence>
<evidence type="ECO:0000256" key="4">
    <source>
        <dbReference type="ARBA" id="ARBA00022833"/>
    </source>
</evidence>
<keyword evidence="2" id="KW-0479">Metal-binding</keyword>
<evidence type="ECO:0000259" key="8">
    <source>
        <dbReference type="Pfam" id="PF01435"/>
    </source>
</evidence>
<comment type="similarity">
    <text evidence="6">Belongs to the peptidase M48 family.</text>
</comment>
<proteinExistence type="inferred from homology"/>
<evidence type="ECO:0000256" key="2">
    <source>
        <dbReference type="ARBA" id="ARBA00022723"/>
    </source>
</evidence>
<evidence type="ECO:0000256" key="1">
    <source>
        <dbReference type="ARBA" id="ARBA00022670"/>
    </source>
</evidence>
<comment type="caution">
    <text evidence="9">The sequence shown here is derived from an EMBL/GenBank/DDBJ whole genome shotgun (WGS) entry which is preliminary data.</text>
</comment>
<gene>
    <name evidence="9" type="ORF">GCM10009665_06730</name>
</gene>
<dbReference type="Proteomes" id="UP001500037">
    <property type="component" value="Unassembled WGS sequence"/>
</dbReference>
<keyword evidence="7" id="KW-0812">Transmembrane</keyword>
<keyword evidence="7" id="KW-1133">Transmembrane helix</keyword>